<protein>
    <submittedName>
        <fullName evidence="2">Uncharacterized protein</fullName>
    </submittedName>
</protein>
<keyword evidence="1" id="KW-0812">Transmembrane</keyword>
<accession>A0ABR8ER12</accession>
<evidence type="ECO:0000313" key="3">
    <source>
        <dbReference type="Proteomes" id="UP000604661"/>
    </source>
</evidence>
<organism evidence="2 3">
    <name type="scientific">Nostoc linckia FACHB-391</name>
    <dbReference type="NCBI Taxonomy" id="2692906"/>
    <lineage>
        <taxon>Bacteria</taxon>
        <taxon>Bacillati</taxon>
        <taxon>Cyanobacteriota</taxon>
        <taxon>Cyanophyceae</taxon>
        <taxon>Nostocales</taxon>
        <taxon>Nostocaceae</taxon>
        <taxon>Nostoc</taxon>
    </lineage>
</organism>
<name>A0ABR8ER12_NOSLI</name>
<keyword evidence="3" id="KW-1185">Reference proteome</keyword>
<feature type="transmembrane region" description="Helical" evidence="1">
    <location>
        <begin position="49"/>
        <end position="69"/>
    </location>
</feature>
<keyword evidence="1" id="KW-1133">Transmembrane helix</keyword>
<gene>
    <name evidence="2" type="ORF">H6G95_00135</name>
</gene>
<dbReference type="EMBL" id="JACJTE010000001">
    <property type="protein sequence ID" value="MBD2559061.1"/>
    <property type="molecule type" value="Genomic_DNA"/>
</dbReference>
<keyword evidence="1" id="KW-0472">Membrane</keyword>
<evidence type="ECO:0000313" key="2">
    <source>
        <dbReference type="EMBL" id="MBD2559061.1"/>
    </source>
</evidence>
<reference evidence="2 3" key="1">
    <citation type="journal article" date="2020" name="ISME J.">
        <title>Comparative genomics reveals insights into cyanobacterial evolution and habitat adaptation.</title>
        <authorList>
            <person name="Chen M.Y."/>
            <person name="Teng W.K."/>
            <person name="Zhao L."/>
            <person name="Hu C.X."/>
            <person name="Zhou Y.K."/>
            <person name="Han B.P."/>
            <person name="Song L.R."/>
            <person name="Shu W.S."/>
        </authorList>
    </citation>
    <scope>NUCLEOTIDE SEQUENCE [LARGE SCALE GENOMIC DNA]</scope>
    <source>
        <strain evidence="2 3">FACHB-391</strain>
    </source>
</reference>
<proteinExistence type="predicted"/>
<sequence length="87" mass="10180">MLDHYKQHTQHCRSCREALLIVQRLQALLLIYFVITICAVAFLPDGLQLTLGLPLIAIALLGLGAYAWLRFWLRPRFYFVDYIHAHR</sequence>
<comment type="caution">
    <text evidence="2">The sequence shown here is derived from an EMBL/GenBank/DDBJ whole genome shotgun (WGS) entry which is preliminary data.</text>
</comment>
<feature type="transmembrane region" description="Helical" evidence="1">
    <location>
        <begin position="21"/>
        <end position="43"/>
    </location>
</feature>
<dbReference type="Proteomes" id="UP000604661">
    <property type="component" value="Unassembled WGS sequence"/>
</dbReference>
<evidence type="ECO:0000256" key="1">
    <source>
        <dbReference type="SAM" id="Phobius"/>
    </source>
</evidence>